<organism evidence="2 3">
    <name type="scientific">Catellatospora methionotrophica</name>
    <dbReference type="NCBI Taxonomy" id="121620"/>
    <lineage>
        <taxon>Bacteria</taxon>
        <taxon>Bacillati</taxon>
        <taxon>Actinomycetota</taxon>
        <taxon>Actinomycetes</taxon>
        <taxon>Micromonosporales</taxon>
        <taxon>Micromonosporaceae</taxon>
        <taxon>Catellatospora</taxon>
    </lineage>
</organism>
<evidence type="ECO:0000256" key="1">
    <source>
        <dbReference type="SAM" id="SignalP"/>
    </source>
</evidence>
<dbReference type="Proteomes" id="UP000660339">
    <property type="component" value="Unassembled WGS sequence"/>
</dbReference>
<feature type="signal peptide" evidence="1">
    <location>
        <begin position="1"/>
        <end position="31"/>
    </location>
</feature>
<dbReference type="InterPro" id="IPR036379">
    <property type="entry name" value="A-amylase_inhib_sf"/>
</dbReference>
<comment type="caution">
    <text evidence="2">The sequence shown here is derived from an EMBL/GenBank/DDBJ whole genome shotgun (WGS) entry which is preliminary data.</text>
</comment>
<dbReference type="EMBL" id="BONJ01000030">
    <property type="protein sequence ID" value="GIG17118.1"/>
    <property type="molecule type" value="Genomic_DNA"/>
</dbReference>
<proteinExistence type="predicted"/>
<sequence>MKLRSRKLAAVAGGLGLAFAGVVLPASAAHAAWAPSCVEVFGPPATQSALVQNDCSTTQKVRVIVAWGPDSSCVTLQAGYEFTYRWSIGSYDGVALC</sequence>
<feature type="chain" id="PRO_5038445529" description="Alpha amylase inhibitor" evidence="1">
    <location>
        <begin position="32"/>
        <end position="97"/>
    </location>
</feature>
<accession>A0A8J3PI72</accession>
<protein>
    <recommendedName>
        <fullName evidence="4">Alpha amylase inhibitor</fullName>
    </recommendedName>
</protein>
<evidence type="ECO:0000313" key="3">
    <source>
        <dbReference type="Proteomes" id="UP000660339"/>
    </source>
</evidence>
<dbReference type="AlphaFoldDB" id="A0A8J3PI72"/>
<evidence type="ECO:0008006" key="4">
    <source>
        <dbReference type="Google" id="ProtNLM"/>
    </source>
</evidence>
<gene>
    <name evidence="2" type="ORF">Cme02nite_54500</name>
</gene>
<dbReference type="Gene3D" id="2.60.40.20">
    <property type="entry name" value="Alpha-amylase inhibitor"/>
    <property type="match status" value="1"/>
</dbReference>
<keyword evidence="3" id="KW-1185">Reference proteome</keyword>
<name>A0A8J3PI72_9ACTN</name>
<dbReference type="GO" id="GO:0015066">
    <property type="term" value="F:alpha-amylase inhibitor activity"/>
    <property type="evidence" value="ECO:0007669"/>
    <property type="project" value="InterPro"/>
</dbReference>
<dbReference type="SUPFAM" id="SSF49498">
    <property type="entry name" value="alpha-Amylase inhibitor tendamistat"/>
    <property type="match status" value="1"/>
</dbReference>
<keyword evidence="1" id="KW-0732">Signal</keyword>
<dbReference type="RefSeq" id="WP_166380823.1">
    <property type="nucleotide sequence ID" value="NZ_BAAATT010000030.1"/>
</dbReference>
<reference evidence="2" key="1">
    <citation type="submission" date="2021-01" db="EMBL/GenBank/DDBJ databases">
        <title>Whole genome shotgun sequence of Catellatospora methionotrophica NBRC 14553.</title>
        <authorList>
            <person name="Komaki H."/>
            <person name="Tamura T."/>
        </authorList>
    </citation>
    <scope>NUCLEOTIDE SEQUENCE</scope>
    <source>
        <strain evidence="2">NBRC 14553</strain>
    </source>
</reference>
<evidence type="ECO:0000313" key="2">
    <source>
        <dbReference type="EMBL" id="GIG17118.1"/>
    </source>
</evidence>